<dbReference type="InterPro" id="IPR011965">
    <property type="entry name" value="PaaX_trns_reg"/>
</dbReference>
<dbReference type="Pfam" id="PF07848">
    <property type="entry name" value="PaaX"/>
    <property type="match status" value="1"/>
</dbReference>
<evidence type="ECO:0000313" key="4">
    <source>
        <dbReference type="EMBL" id="SEP48696.1"/>
    </source>
</evidence>
<dbReference type="InterPro" id="IPR012906">
    <property type="entry name" value="PaaX-like_N"/>
</dbReference>
<dbReference type="InterPro" id="IPR013225">
    <property type="entry name" value="PaaX_C"/>
</dbReference>
<sequence>MPTPEALDTLSHGGAEAPLAHGSARSLLITILGELVWPTGQPVWTSALVYILKGLGIEEQTARQAIARASASGWLQPERQGREVCWTLTPKLINIFETGSSRVYSLSDPFSSWDGTWLALWTTIPQSLRRARRPLYAGLTWAGFGNPVPGLWLTPHVERAAEVRQLLEQLELGQYTFAFTGNVSAIGIPAEEIVERGWDLDDLRTRYEQAWAAMNDVRPDGPDETLFTHIRLMSEWQEFPRVDPQLPEALLPDWVGRRVARRIEAFRAQWTPIVRRRFAELDVTS</sequence>
<dbReference type="EMBL" id="FOEF01000012">
    <property type="protein sequence ID" value="SEP48696.1"/>
    <property type="molecule type" value="Genomic_DNA"/>
</dbReference>
<name>A0A1H8Y9F1_9PSEU</name>
<dbReference type="GO" id="GO:0006351">
    <property type="term" value="P:DNA-templated transcription"/>
    <property type="evidence" value="ECO:0007669"/>
    <property type="project" value="InterPro"/>
</dbReference>
<dbReference type="Pfam" id="PF20803">
    <property type="entry name" value="PaaX_M"/>
    <property type="match status" value="1"/>
</dbReference>
<dbReference type="STRING" id="394193.SAMN04489732_112117"/>
<protein>
    <submittedName>
        <fullName evidence="4">Transcriptional regulator, PaaX family</fullName>
    </submittedName>
</protein>
<dbReference type="OrthoDB" id="2270427at2"/>
<dbReference type="PANTHER" id="PTHR30319">
    <property type="entry name" value="PHENYLACETIC ACID REGULATOR-RELATED TRANSCRIPTIONAL REPRESSOR"/>
    <property type="match status" value="1"/>
</dbReference>
<dbReference type="Pfam" id="PF08223">
    <property type="entry name" value="PaaX_C"/>
    <property type="match status" value="1"/>
</dbReference>
<feature type="domain" description="Transcriptional repressor PaaX-like N-terminal" evidence="1">
    <location>
        <begin position="23"/>
        <end position="91"/>
    </location>
</feature>
<feature type="domain" description="Transcriptional repressor PaaX-like C-terminal" evidence="2">
    <location>
        <begin position="198"/>
        <end position="269"/>
    </location>
</feature>
<proteinExistence type="predicted"/>
<organism evidence="4 5">
    <name type="scientific">Amycolatopsis saalfeldensis</name>
    <dbReference type="NCBI Taxonomy" id="394193"/>
    <lineage>
        <taxon>Bacteria</taxon>
        <taxon>Bacillati</taxon>
        <taxon>Actinomycetota</taxon>
        <taxon>Actinomycetes</taxon>
        <taxon>Pseudonocardiales</taxon>
        <taxon>Pseudonocardiaceae</taxon>
        <taxon>Amycolatopsis</taxon>
    </lineage>
</organism>
<dbReference type="PIRSF" id="PIRSF020623">
    <property type="entry name" value="PaaX"/>
    <property type="match status" value="1"/>
</dbReference>
<evidence type="ECO:0000259" key="3">
    <source>
        <dbReference type="Pfam" id="PF20803"/>
    </source>
</evidence>
<dbReference type="InterPro" id="IPR048846">
    <property type="entry name" value="PaaX-like_central"/>
</dbReference>
<dbReference type="Gene3D" id="3.30.70.2650">
    <property type="match status" value="1"/>
</dbReference>
<evidence type="ECO:0000259" key="1">
    <source>
        <dbReference type="Pfam" id="PF07848"/>
    </source>
</evidence>
<feature type="domain" description="Transcriptional repressor PaaX-like central Cas2-like" evidence="3">
    <location>
        <begin position="112"/>
        <end position="186"/>
    </location>
</feature>
<evidence type="ECO:0000259" key="2">
    <source>
        <dbReference type="Pfam" id="PF08223"/>
    </source>
</evidence>
<keyword evidence="5" id="KW-1185">Reference proteome</keyword>
<reference evidence="4 5" key="1">
    <citation type="submission" date="2016-10" db="EMBL/GenBank/DDBJ databases">
        <authorList>
            <person name="de Groot N.N."/>
        </authorList>
    </citation>
    <scope>NUCLEOTIDE SEQUENCE [LARGE SCALE GENOMIC DNA]</scope>
    <source>
        <strain evidence="4 5">DSM 44993</strain>
    </source>
</reference>
<dbReference type="Proteomes" id="UP000198582">
    <property type="component" value="Unassembled WGS sequence"/>
</dbReference>
<gene>
    <name evidence="4" type="ORF">SAMN04489732_112117</name>
</gene>
<dbReference type="InterPro" id="IPR036388">
    <property type="entry name" value="WH-like_DNA-bd_sf"/>
</dbReference>
<accession>A0A1H8Y9F1</accession>
<dbReference type="AlphaFoldDB" id="A0A1H8Y9F1"/>
<evidence type="ECO:0000313" key="5">
    <source>
        <dbReference type="Proteomes" id="UP000198582"/>
    </source>
</evidence>
<dbReference type="Gene3D" id="1.10.10.10">
    <property type="entry name" value="Winged helix-like DNA-binding domain superfamily/Winged helix DNA-binding domain"/>
    <property type="match status" value="1"/>
</dbReference>
<dbReference type="RefSeq" id="WP_091620909.1">
    <property type="nucleotide sequence ID" value="NZ_FOEF01000012.1"/>
</dbReference>
<dbReference type="PANTHER" id="PTHR30319:SF1">
    <property type="entry name" value="TRANSCRIPTIONAL REPRESSOR PAAX"/>
    <property type="match status" value="1"/>
</dbReference>